<name>A0ABQ6HLL0_9MICO</name>
<dbReference type="EMBL" id="BSUJ01000001">
    <property type="protein sequence ID" value="GMA18857.1"/>
    <property type="molecule type" value="Genomic_DNA"/>
</dbReference>
<organism evidence="2 3">
    <name type="scientific">Arsenicicoccus piscis</name>
    <dbReference type="NCBI Taxonomy" id="673954"/>
    <lineage>
        <taxon>Bacteria</taxon>
        <taxon>Bacillati</taxon>
        <taxon>Actinomycetota</taxon>
        <taxon>Actinomycetes</taxon>
        <taxon>Micrococcales</taxon>
        <taxon>Intrasporangiaceae</taxon>
        <taxon>Arsenicicoccus</taxon>
    </lineage>
</organism>
<evidence type="ECO:0000313" key="2">
    <source>
        <dbReference type="EMBL" id="GMA18857.1"/>
    </source>
</evidence>
<feature type="compositionally biased region" description="Basic residues" evidence="1">
    <location>
        <begin position="60"/>
        <end position="75"/>
    </location>
</feature>
<reference evidence="3" key="1">
    <citation type="journal article" date="2019" name="Int. J. Syst. Evol. Microbiol.">
        <title>The Global Catalogue of Microorganisms (GCM) 10K type strain sequencing project: providing services to taxonomists for standard genome sequencing and annotation.</title>
        <authorList>
            <consortium name="The Broad Institute Genomics Platform"/>
            <consortium name="The Broad Institute Genome Sequencing Center for Infectious Disease"/>
            <person name="Wu L."/>
            <person name="Ma J."/>
        </authorList>
    </citation>
    <scope>NUCLEOTIDE SEQUENCE [LARGE SCALE GENOMIC DNA]</scope>
    <source>
        <strain evidence="3">NBRC 105830</strain>
    </source>
</reference>
<dbReference type="RefSeq" id="WP_241443079.1">
    <property type="nucleotide sequence ID" value="NZ_BSUJ01000001.1"/>
</dbReference>
<accession>A0ABQ6HLL0</accession>
<sequence>MDAHHPEYVRGYRDGLAAAAATRHAPPPALPATCTDCMAVNPDWAEPAKQAGARCPTHQAQRRKWRDRAYRRRTTHGPDTPAETYKPEPLPPPPEWVGARFLTRETLATLLDLSLRARDARARLAHANRRRDEPAADLARRDLNDLADQVLAVTLTE</sequence>
<evidence type="ECO:0000313" key="3">
    <source>
        <dbReference type="Proteomes" id="UP001157109"/>
    </source>
</evidence>
<evidence type="ECO:0000256" key="1">
    <source>
        <dbReference type="SAM" id="MobiDB-lite"/>
    </source>
</evidence>
<protein>
    <submittedName>
        <fullName evidence="2">Uncharacterized protein</fullName>
    </submittedName>
</protein>
<proteinExistence type="predicted"/>
<keyword evidence="3" id="KW-1185">Reference proteome</keyword>
<gene>
    <name evidence="2" type="ORF">GCM10025862_08780</name>
</gene>
<feature type="region of interest" description="Disordered" evidence="1">
    <location>
        <begin position="48"/>
        <end position="93"/>
    </location>
</feature>
<dbReference type="Proteomes" id="UP001157109">
    <property type="component" value="Unassembled WGS sequence"/>
</dbReference>
<comment type="caution">
    <text evidence="2">The sequence shown here is derived from an EMBL/GenBank/DDBJ whole genome shotgun (WGS) entry which is preliminary data.</text>
</comment>